<organism evidence="2 3">
    <name type="scientific">Liparis tanakae</name>
    <name type="common">Tanaka's snailfish</name>
    <dbReference type="NCBI Taxonomy" id="230148"/>
    <lineage>
        <taxon>Eukaryota</taxon>
        <taxon>Metazoa</taxon>
        <taxon>Chordata</taxon>
        <taxon>Craniata</taxon>
        <taxon>Vertebrata</taxon>
        <taxon>Euteleostomi</taxon>
        <taxon>Actinopterygii</taxon>
        <taxon>Neopterygii</taxon>
        <taxon>Teleostei</taxon>
        <taxon>Neoteleostei</taxon>
        <taxon>Acanthomorphata</taxon>
        <taxon>Eupercaria</taxon>
        <taxon>Perciformes</taxon>
        <taxon>Cottioidei</taxon>
        <taxon>Cottales</taxon>
        <taxon>Liparidae</taxon>
        <taxon>Liparis</taxon>
    </lineage>
</organism>
<comment type="caution">
    <text evidence="2">The sequence shown here is derived from an EMBL/GenBank/DDBJ whole genome shotgun (WGS) entry which is preliminary data.</text>
</comment>
<feature type="compositionally biased region" description="Basic residues" evidence="1">
    <location>
        <begin position="42"/>
        <end position="57"/>
    </location>
</feature>
<dbReference type="AlphaFoldDB" id="A0A4Z2HER2"/>
<feature type="region of interest" description="Disordered" evidence="1">
    <location>
        <begin position="36"/>
        <end position="58"/>
    </location>
</feature>
<feature type="region of interest" description="Disordered" evidence="1">
    <location>
        <begin position="123"/>
        <end position="189"/>
    </location>
</feature>
<name>A0A4Z2HER2_9TELE</name>
<gene>
    <name evidence="2" type="ORF">EYF80_026523</name>
</gene>
<sequence length="189" mass="20290">MAVRYAPETGVKSLSTSLMTQSRYLRLTMVSSLSSPGTRQPLCRRPRTLSSSRRRSRTAGWRRSCMMSEVLALAVVAKAAKISSIVDSCVRGGGGRKESEAACQRAGSSKPFWLVSSDSYSLPPGHKFSERSPPPPPAGRRPVARISESGESGNIDASVVRRSRVAVAVSQGGGSTEHAIYDRRPLSDP</sequence>
<dbReference type="EMBL" id="SRLO01000277">
    <property type="protein sequence ID" value="TNN63272.1"/>
    <property type="molecule type" value="Genomic_DNA"/>
</dbReference>
<accession>A0A4Z2HER2</accession>
<feature type="compositionally biased region" description="Basic and acidic residues" evidence="1">
    <location>
        <begin position="179"/>
        <end position="189"/>
    </location>
</feature>
<reference evidence="2 3" key="1">
    <citation type="submission" date="2019-03" db="EMBL/GenBank/DDBJ databases">
        <title>First draft genome of Liparis tanakae, snailfish: a comprehensive survey of snailfish specific genes.</title>
        <authorList>
            <person name="Kim W."/>
            <person name="Song I."/>
            <person name="Jeong J.-H."/>
            <person name="Kim D."/>
            <person name="Kim S."/>
            <person name="Ryu S."/>
            <person name="Song J.Y."/>
            <person name="Lee S.K."/>
        </authorList>
    </citation>
    <scope>NUCLEOTIDE SEQUENCE [LARGE SCALE GENOMIC DNA]</scope>
    <source>
        <tissue evidence="2">Muscle</tissue>
    </source>
</reference>
<evidence type="ECO:0000313" key="3">
    <source>
        <dbReference type="Proteomes" id="UP000314294"/>
    </source>
</evidence>
<proteinExistence type="predicted"/>
<feature type="compositionally biased region" description="Low complexity" evidence="1">
    <location>
        <begin position="157"/>
        <end position="170"/>
    </location>
</feature>
<evidence type="ECO:0000256" key="1">
    <source>
        <dbReference type="SAM" id="MobiDB-lite"/>
    </source>
</evidence>
<keyword evidence="3" id="KW-1185">Reference proteome</keyword>
<evidence type="ECO:0000313" key="2">
    <source>
        <dbReference type="EMBL" id="TNN63272.1"/>
    </source>
</evidence>
<dbReference type="Proteomes" id="UP000314294">
    <property type="component" value="Unassembled WGS sequence"/>
</dbReference>
<protein>
    <submittedName>
        <fullName evidence="2">Uncharacterized protein</fullName>
    </submittedName>
</protein>